<organism evidence="13">
    <name type="scientific">Haemonchus placei</name>
    <name type="common">Barber's pole worm</name>
    <dbReference type="NCBI Taxonomy" id="6290"/>
    <lineage>
        <taxon>Eukaryota</taxon>
        <taxon>Metazoa</taxon>
        <taxon>Ecdysozoa</taxon>
        <taxon>Nematoda</taxon>
        <taxon>Chromadorea</taxon>
        <taxon>Rhabditida</taxon>
        <taxon>Rhabditina</taxon>
        <taxon>Rhabditomorpha</taxon>
        <taxon>Strongyloidea</taxon>
        <taxon>Trichostrongylidae</taxon>
        <taxon>Haemonchus</taxon>
    </lineage>
</organism>
<evidence type="ECO:0000313" key="11">
    <source>
        <dbReference type="EMBL" id="VDO43421.1"/>
    </source>
</evidence>
<dbReference type="SUPFAM" id="SSF55486">
    <property type="entry name" value="Metalloproteases ('zincins'), catalytic domain"/>
    <property type="match status" value="1"/>
</dbReference>
<accession>A0A0N4WKP0</accession>
<evidence type="ECO:0000256" key="8">
    <source>
        <dbReference type="PIRSR" id="PIRSR601577-1"/>
    </source>
</evidence>
<dbReference type="GO" id="GO:0016020">
    <property type="term" value="C:membrane"/>
    <property type="evidence" value="ECO:0007669"/>
    <property type="project" value="InterPro"/>
</dbReference>
<dbReference type="Gene3D" id="3.90.132.10">
    <property type="entry name" value="Leishmanolysin , domain 2"/>
    <property type="match status" value="1"/>
</dbReference>
<dbReference type="Proteomes" id="UP000268014">
    <property type="component" value="Unassembled WGS sequence"/>
</dbReference>
<comment type="similarity">
    <text evidence="1 10">Belongs to the peptidase M8 family.</text>
</comment>
<feature type="binding site" evidence="9">
    <location>
        <position position="83"/>
    </location>
    <ligand>
        <name>Zn(2+)</name>
        <dbReference type="ChEBI" id="CHEBI:29105"/>
        <note>catalytic</note>
    </ligand>
</feature>
<keyword evidence="12" id="KW-1185">Reference proteome</keyword>
<sequence>MKIILKNIVRLPNLYKRRLTDVDFVLFVSVLEKYCDGILAYGGHCLVDGITKRPIAGFMNICPDKFYGAEIRKLSKWRSIIRHELIHALVFSQELFPNFPGAGEPQRKGSFNIVPNVTQQYKRLDWETSKGPVKHDVHMVVTPKVVKEARRHYNCSTLEGAELENQGEGGTPGSHWEKRVFENELMSGVTTEGLALTRVTMALFEDSGWYKVDYDKAEDMEWGKNLGCAFTMKSCLTWMKMNPTNPYPF</sequence>
<dbReference type="EC" id="3.4.24.-" evidence="10"/>
<dbReference type="Pfam" id="PF01457">
    <property type="entry name" value="Peptidase_M8"/>
    <property type="match status" value="1"/>
</dbReference>
<evidence type="ECO:0000256" key="7">
    <source>
        <dbReference type="ARBA" id="ARBA00039717"/>
    </source>
</evidence>
<gene>
    <name evidence="11" type="ORF">HPLM_LOCUS11649</name>
</gene>
<dbReference type="GO" id="GO:0006508">
    <property type="term" value="P:proteolysis"/>
    <property type="evidence" value="ECO:0007669"/>
    <property type="project" value="UniProtKB-KW"/>
</dbReference>
<name>A0A0N4WKP0_HAEPC</name>
<comment type="cofactor">
    <cofactor evidence="9 10">
        <name>Zn(2+)</name>
        <dbReference type="ChEBI" id="CHEBI:29105"/>
    </cofactor>
    <text evidence="9 10">Binds 1 zinc ion per subunit.</text>
</comment>
<dbReference type="STRING" id="6290.A0A0N4WKP0"/>
<keyword evidence="6 9" id="KW-0482">Metalloprotease</keyword>
<evidence type="ECO:0000256" key="4">
    <source>
        <dbReference type="ARBA" id="ARBA00022801"/>
    </source>
</evidence>
<evidence type="ECO:0000256" key="3">
    <source>
        <dbReference type="ARBA" id="ARBA00022723"/>
    </source>
</evidence>
<dbReference type="Gene3D" id="3.10.170.20">
    <property type="match status" value="1"/>
</dbReference>
<keyword evidence="5 9" id="KW-0862">Zinc</keyword>
<evidence type="ECO:0000256" key="1">
    <source>
        <dbReference type="ARBA" id="ARBA00005860"/>
    </source>
</evidence>
<dbReference type="GO" id="GO:0046872">
    <property type="term" value="F:metal ion binding"/>
    <property type="evidence" value="ECO:0007669"/>
    <property type="project" value="UniProtKB-KW"/>
</dbReference>
<evidence type="ECO:0000256" key="6">
    <source>
        <dbReference type="ARBA" id="ARBA00023049"/>
    </source>
</evidence>
<dbReference type="WBParaSite" id="HPLM_0001165701-mRNA-1">
    <property type="protein sequence ID" value="HPLM_0001165701-mRNA-1"/>
    <property type="gene ID" value="HPLM_0001165701"/>
</dbReference>
<reference evidence="13" key="1">
    <citation type="submission" date="2017-02" db="UniProtKB">
        <authorList>
            <consortium name="WormBaseParasite"/>
        </authorList>
    </citation>
    <scope>IDENTIFICATION</scope>
</reference>
<dbReference type="GO" id="GO:0007155">
    <property type="term" value="P:cell adhesion"/>
    <property type="evidence" value="ECO:0007669"/>
    <property type="project" value="InterPro"/>
</dbReference>
<keyword evidence="4 10" id="KW-0378">Hydrolase</keyword>
<keyword evidence="2 10" id="KW-0645">Protease</keyword>
<dbReference type="GO" id="GO:0004222">
    <property type="term" value="F:metalloendopeptidase activity"/>
    <property type="evidence" value="ECO:0007669"/>
    <property type="project" value="UniProtKB-UniRule"/>
</dbReference>
<dbReference type="EMBL" id="UZAF01017625">
    <property type="protein sequence ID" value="VDO43421.1"/>
    <property type="molecule type" value="Genomic_DNA"/>
</dbReference>
<dbReference type="PANTHER" id="PTHR10942">
    <property type="entry name" value="LEISHMANOLYSIN-LIKE PEPTIDASE"/>
    <property type="match status" value="1"/>
</dbReference>
<evidence type="ECO:0000256" key="9">
    <source>
        <dbReference type="PIRSR" id="PIRSR601577-2"/>
    </source>
</evidence>
<dbReference type="GO" id="GO:0005737">
    <property type="term" value="C:cytoplasm"/>
    <property type="evidence" value="ECO:0007669"/>
    <property type="project" value="TreeGrafter"/>
</dbReference>
<evidence type="ECO:0000256" key="5">
    <source>
        <dbReference type="ARBA" id="ARBA00022833"/>
    </source>
</evidence>
<evidence type="ECO:0000256" key="2">
    <source>
        <dbReference type="ARBA" id="ARBA00022670"/>
    </source>
</evidence>
<evidence type="ECO:0000313" key="12">
    <source>
        <dbReference type="Proteomes" id="UP000268014"/>
    </source>
</evidence>
<protein>
    <recommendedName>
        <fullName evidence="7 10">Leishmanolysin-like peptidase</fullName>
        <ecNumber evidence="10">3.4.24.-</ecNumber>
    </recommendedName>
</protein>
<feature type="active site" evidence="8">
    <location>
        <position position="84"/>
    </location>
</feature>
<reference evidence="11 12" key="2">
    <citation type="submission" date="2018-11" db="EMBL/GenBank/DDBJ databases">
        <authorList>
            <consortium name="Pathogen Informatics"/>
        </authorList>
    </citation>
    <scope>NUCLEOTIDE SEQUENCE [LARGE SCALE GENOMIC DNA]</scope>
    <source>
        <strain evidence="11 12">MHpl1</strain>
    </source>
</reference>
<feature type="binding site" evidence="9">
    <location>
        <position position="175"/>
    </location>
    <ligand>
        <name>Zn(2+)</name>
        <dbReference type="ChEBI" id="CHEBI:29105"/>
        <note>catalytic</note>
    </ligand>
</feature>
<dbReference type="PANTHER" id="PTHR10942:SF0">
    <property type="entry name" value="LEISHMANOLYSIN-LIKE PEPTIDASE"/>
    <property type="match status" value="1"/>
</dbReference>
<evidence type="ECO:0000313" key="13">
    <source>
        <dbReference type="WBParaSite" id="HPLM_0001165701-mRNA-1"/>
    </source>
</evidence>
<keyword evidence="3 9" id="KW-0479">Metal-binding</keyword>
<proteinExistence type="inferred from homology"/>
<dbReference type="AlphaFoldDB" id="A0A0N4WKP0"/>
<dbReference type="OrthoDB" id="527990at2759"/>
<dbReference type="InterPro" id="IPR001577">
    <property type="entry name" value="Peptidase_M8"/>
</dbReference>
<evidence type="ECO:0000256" key="10">
    <source>
        <dbReference type="RuleBase" id="RU366077"/>
    </source>
</evidence>
<dbReference type="FunFam" id="3.90.132.10:FF:000001">
    <property type="entry name" value="leishmanolysin-like peptidase isoform X2"/>
    <property type="match status" value="1"/>
</dbReference>
<feature type="binding site" evidence="9">
    <location>
        <position position="87"/>
    </location>
    <ligand>
        <name>Zn(2+)</name>
        <dbReference type="ChEBI" id="CHEBI:29105"/>
        <note>catalytic</note>
    </ligand>
</feature>